<feature type="transmembrane region" description="Helical" evidence="10">
    <location>
        <begin position="196"/>
        <end position="218"/>
    </location>
</feature>
<gene>
    <name evidence="11" type="primary">norM_5</name>
    <name evidence="11" type="ORF">GALL_144050</name>
</gene>
<feature type="transmembrane region" description="Helical" evidence="10">
    <location>
        <begin position="423"/>
        <end position="443"/>
    </location>
</feature>
<evidence type="ECO:0000256" key="4">
    <source>
        <dbReference type="ARBA" id="ARBA00022475"/>
    </source>
</evidence>
<evidence type="ECO:0000256" key="10">
    <source>
        <dbReference type="SAM" id="Phobius"/>
    </source>
</evidence>
<keyword evidence="4" id="KW-1003">Cell membrane</keyword>
<keyword evidence="2" id="KW-0813">Transport</keyword>
<dbReference type="GO" id="GO:0015297">
    <property type="term" value="F:antiporter activity"/>
    <property type="evidence" value="ECO:0007669"/>
    <property type="project" value="UniProtKB-KW"/>
</dbReference>
<evidence type="ECO:0000256" key="2">
    <source>
        <dbReference type="ARBA" id="ARBA00022448"/>
    </source>
</evidence>
<feature type="transmembrane region" description="Helical" evidence="10">
    <location>
        <begin position="359"/>
        <end position="380"/>
    </location>
</feature>
<keyword evidence="5 10" id="KW-0812">Transmembrane</keyword>
<feature type="transmembrane region" description="Helical" evidence="10">
    <location>
        <begin position="157"/>
        <end position="176"/>
    </location>
</feature>
<feature type="transmembrane region" description="Helical" evidence="10">
    <location>
        <begin position="239"/>
        <end position="266"/>
    </location>
</feature>
<keyword evidence="7" id="KW-0406">Ion transport</keyword>
<evidence type="ECO:0000256" key="3">
    <source>
        <dbReference type="ARBA" id="ARBA00022449"/>
    </source>
</evidence>
<feature type="transmembrane region" description="Helical" evidence="10">
    <location>
        <begin position="127"/>
        <end position="145"/>
    </location>
</feature>
<proteinExistence type="predicted"/>
<keyword evidence="6 10" id="KW-1133">Transmembrane helix</keyword>
<dbReference type="PANTHER" id="PTHR43298">
    <property type="entry name" value="MULTIDRUG RESISTANCE PROTEIN NORM-RELATED"/>
    <property type="match status" value="1"/>
</dbReference>
<reference evidence="11" key="1">
    <citation type="submission" date="2016-10" db="EMBL/GenBank/DDBJ databases">
        <title>Sequence of Gallionella enrichment culture.</title>
        <authorList>
            <person name="Poehlein A."/>
            <person name="Muehling M."/>
            <person name="Daniel R."/>
        </authorList>
    </citation>
    <scope>NUCLEOTIDE SEQUENCE</scope>
</reference>
<keyword evidence="3" id="KW-0050">Antiport</keyword>
<evidence type="ECO:0000256" key="8">
    <source>
        <dbReference type="ARBA" id="ARBA00023136"/>
    </source>
</evidence>
<feature type="transmembrane region" description="Helical" evidence="10">
    <location>
        <begin position="392"/>
        <end position="411"/>
    </location>
</feature>
<feature type="transmembrane region" description="Helical" evidence="10">
    <location>
        <begin position="89"/>
        <end position="107"/>
    </location>
</feature>
<sequence>MVKPSVLRSLLHLAWPVLVAQLAVMANGVIDTVMAGRLSAVDLAAVGIGASIYVTVFVTVTGVLLALTPTIAQLHGAGRHQGIGEEVRQSAWLALFLAVVAVVLLRHPGPLLALSRLTPAVESKVRAYLYALSWSAAPAMLLRVFAGFTMGVGLPRAIMGFNLIGVALKLPLNWIFMFGTLERFGGPPPLGGPGCAVATALISGLSCVLAWSWCAFAADFRQYRVFADFSPPRASLILGLLKLGLPIGATFFVDVTAFTFMALFIARLGPVASAAHQIAANLAALAFMLPLALGNAAGILAGHALGAGDARRARRIALIGLVTGVAEGILLSLTLWFGAGTIAGLYTANGEVRRLATTLIGYVAVYHLFDALQAVAVNVLRGYRKSAVPMAIYALALWGVGLGGGYVLGLTDRVAAPAGVRGFWLAAAASLALAGGLVTGYLLRVARAAEITVADVRKVAA</sequence>
<comment type="caution">
    <text evidence="11">The sequence shown here is derived from an EMBL/GenBank/DDBJ whole genome shotgun (WGS) entry which is preliminary data.</text>
</comment>
<dbReference type="EMBL" id="MLJW01000065">
    <property type="protein sequence ID" value="OIR03546.1"/>
    <property type="molecule type" value="Genomic_DNA"/>
</dbReference>
<name>A0A1J5S5Z8_9ZZZZ</name>
<dbReference type="NCBIfam" id="TIGR00797">
    <property type="entry name" value="matE"/>
    <property type="match status" value="1"/>
</dbReference>
<feature type="transmembrane region" description="Helical" evidence="10">
    <location>
        <begin position="316"/>
        <end position="339"/>
    </location>
</feature>
<evidence type="ECO:0000256" key="1">
    <source>
        <dbReference type="ARBA" id="ARBA00004651"/>
    </source>
</evidence>
<dbReference type="InterPro" id="IPR002528">
    <property type="entry name" value="MATE_fam"/>
</dbReference>
<comment type="subcellular location">
    <subcellularLocation>
        <location evidence="1">Cell membrane</location>
        <topology evidence="1">Multi-pass membrane protein</topology>
    </subcellularLocation>
</comment>
<evidence type="ECO:0000256" key="6">
    <source>
        <dbReference type="ARBA" id="ARBA00022989"/>
    </source>
</evidence>
<evidence type="ECO:0000256" key="9">
    <source>
        <dbReference type="ARBA" id="ARBA00031636"/>
    </source>
</evidence>
<feature type="transmembrane region" description="Helical" evidence="10">
    <location>
        <begin position="278"/>
        <end position="304"/>
    </location>
</feature>
<accession>A0A1J5S5Z8</accession>
<dbReference type="GO" id="GO:0006811">
    <property type="term" value="P:monoatomic ion transport"/>
    <property type="evidence" value="ECO:0007669"/>
    <property type="project" value="UniProtKB-KW"/>
</dbReference>
<protein>
    <recommendedName>
        <fullName evidence="9">Multidrug-efflux transporter</fullName>
    </recommendedName>
</protein>
<dbReference type="InterPro" id="IPR048279">
    <property type="entry name" value="MdtK-like"/>
</dbReference>
<organism evidence="11">
    <name type="scientific">mine drainage metagenome</name>
    <dbReference type="NCBI Taxonomy" id="410659"/>
    <lineage>
        <taxon>unclassified sequences</taxon>
        <taxon>metagenomes</taxon>
        <taxon>ecological metagenomes</taxon>
    </lineage>
</organism>
<evidence type="ECO:0000256" key="7">
    <source>
        <dbReference type="ARBA" id="ARBA00023065"/>
    </source>
</evidence>
<evidence type="ECO:0000256" key="5">
    <source>
        <dbReference type="ARBA" id="ARBA00022692"/>
    </source>
</evidence>
<dbReference type="PANTHER" id="PTHR43298:SF2">
    <property type="entry name" value="FMN_FAD EXPORTER YEEO-RELATED"/>
    <property type="match status" value="1"/>
</dbReference>
<dbReference type="PIRSF" id="PIRSF006603">
    <property type="entry name" value="DinF"/>
    <property type="match status" value="1"/>
</dbReference>
<feature type="transmembrane region" description="Helical" evidence="10">
    <location>
        <begin position="44"/>
        <end position="68"/>
    </location>
</feature>
<dbReference type="GO" id="GO:0042910">
    <property type="term" value="F:xenobiotic transmembrane transporter activity"/>
    <property type="evidence" value="ECO:0007669"/>
    <property type="project" value="InterPro"/>
</dbReference>
<dbReference type="AlphaFoldDB" id="A0A1J5S5Z8"/>
<dbReference type="Pfam" id="PF01554">
    <property type="entry name" value="MatE"/>
    <property type="match status" value="2"/>
</dbReference>
<evidence type="ECO:0000313" key="11">
    <source>
        <dbReference type="EMBL" id="OIR03546.1"/>
    </source>
</evidence>
<dbReference type="InterPro" id="IPR050222">
    <property type="entry name" value="MATE_MdtK"/>
</dbReference>
<dbReference type="GO" id="GO:0005886">
    <property type="term" value="C:plasma membrane"/>
    <property type="evidence" value="ECO:0007669"/>
    <property type="project" value="UniProtKB-SubCell"/>
</dbReference>
<keyword evidence="8 10" id="KW-0472">Membrane</keyword>